<dbReference type="SUPFAM" id="SSF53092">
    <property type="entry name" value="Creatinase/prolidase N-terminal domain"/>
    <property type="match status" value="1"/>
</dbReference>
<dbReference type="AlphaFoldDB" id="A0A328VSY4"/>
<gene>
    <name evidence="3" type="ORF">A4R35_22830</name>
</gene>
<keyword evidence="3" id="KW-0645">Protease</keyword>
<dbReference type="Gene3D" id="3.90.230.10">
    <property type="entry name" value="Creatinase/methionine aminopeptidase superfamily"/>
    <property type="match status" value="1"/>
</dbReference>
<dbReference type="InterPro" id="IPR029149">
    <property type="entry name" value="Creatin/AminoP/Spt16_N"/>
</dbReference>
<dbReference type="Proteomes" id="UP000248706">
    <property type="component" value="Unassembled WGS sequence"/>
</dbReference>
<evidence type="ECO:0000313" key="4">
    <source>
        <dbReference type="Proteomes" id="UP000248706"/>
    </source>
</evidence>
<keyword evidence="4" id="KW-1185">Reference proteome</keyword>
<organism evidence="3 4">
    <name type="scientific">Thermogemmatispora tikiterensis</name>
    <dbReference type="NCBI Taxonomy" id="1825093"/>
    <lineage>
        <taxon>Bacteria</taxon>
        <taxon>Bacillati</taxon>
        <taxon>Chloroflexota</taxon>
        <taxon>Ktedonobacteria</taxon>
        <taxon>Thermogemmatisporales</taxon>
        <taxon>Thermogemmatisporaceae</taxon>
        <taxon>Thermogemmatispora</taxon>
    </lineage>
</organism>
<dbReference type="InterPro" id="IPR036005">
    <property type="entry name" value="Creatinase/aminopeptidase-like"/>
</dbReference>
<comment type="caution">
    <text evidence="3">The sequence shown here is derived from an EMBL/GenBank/DDBJ whole genome shotgun (WGS) entry which is preliminary data.</text>
</comment>
<proteinExistence type="predicted"/>
<sequence length="450" mass="50331">MAIKTYGPMAVDWEVRVDYERLRRERLARVQKLLRESELGALLCFDMSNIRYITSTHIGTWAMDKLFRFTLLPRDDEPILWTFGSAARHDQLYAPWMGERARAGISTMRGAMAPGSGRAEDVARKIRSELEERGLLHEPLGVDVIEPQVLFALQKEGITIADGQNLMQTARMIKTQDEITLLTTACMMVDAAYEELYRWMRPGVRENECVALVSKVLYDLGSEHVEGVNAISGERCSPHPHVFSDRVLRPGDPAYFDILHSFNGYRTCYYRTFAVGSASPAMVDAYKRCREILDVAINAIKPGVTTADVVKLWPRAEEFGFPNEEAAFALQFGHGVGLTIWEKPVFSRLVSFDHPEVIEEGMVFALETFWPASDGWTAARIEEQLVVTKDGCEVITRFPAEELLVAGTRYYTVNGPLSPIREVQSHLNTAAGQGGPRMPAPAATSAGHTL</sequence>
<dbReference type="InterPro" id="IPR050659">
    <property type="entry name" value="Peptidase_M24B"/>
</dbReference>
<feature type="region of interest" description="Disordered" evidence="1">
    <location>
        <begin position="429"/>
        <end position="450"/>
    </location>
</feature>
<dbReference type="Gene3D" id="3.40.350.10">
    <property type="entry name" value="Creatinase/prolidase N-terminal domain"/>
    <property type="match status" value="1"/>
</dbReference>
<dbReference type="InterPro" id="IPR000994">
    <property type="entry name" value="Pept_M24"/>
</dbReference>
<name>A0A328VSY4_9CHLR</name>
<dbReference type="SUPFAM" id="SSF55920">
    <property type="entry name" value="Creatinase/aminopeptidase"/>
    <property type="match status" value="1"/>
</dbReference>
<dbReference type="Pfam" id="PF00557">
    <property type="entry name" value="Peptidase_M24"/>
    <property type="match status" value="1"/>
</dbReference>
<evidence type="ECO:0000256" key="1">
    <source>
        <dbReference type="SAM" id="MobiDB-lite"/>
    </source>
</evidence>
<dbReference type="RefSeq" id="WP_112433651.1">
    <property type="nucleotide sequence ID" value="NZ_MCIF01000002.1"/>
</dbReference>
<reference evidence="3 4" key="1">
    <citation type="submission" date="2016-08" db="EMBL/GenBank/DDBJ databases">
        <title>Analysis of Carbohydrate Active Enzymes in Thermogemmatispora T81 Reveals Carbohydrate Degradation Ability.</title>
        <authorList>
            <person name="Tomazini A."/>
            <person name="Lal S."/>
            <person name="Stott M."/>
            <person name="Henrissat B."/>
            <person name="Polikarpov I."/>
            <person name="Sparling R."/>
            <person name="Levin D.B."/>
        </authorList>
    </citation>
    <scope>NUCLEOTIDE SEQUENCE [LARGE SCALE GENOMIC DNA]</scope>
    <source>
        <strain evidence="3 4">T81</strain>
    </source>
</reference>
<dbReference type="EMBL" id="MCIF01000002">
    <property type="protein sequence ID" value="RAQ98394.1"/>
    <property type="molecule type" value="Genomic_DNA"/>
</dbReference>
<accession>A0A328VSY4</accession>
<evidence type="ECO:0000313" key="3">
    <source>
        <dbReference type="EMBL" id="RAQ98394.1"/>
    </source>
</evidence>
<evidence type="ECO:0000259" key="2">
    <source>
        <dbReference type="Pfam" id="PF00557"/>
    </source>
</evidence>
<keyword evidence="3" id="KW-0031">Aminopeptidase</keyword>
<dbReference type="CDD" id="cd01066">
    <property type="entry name" value="APP_MetAP"/>
    <property type="match status" value="1"/>
</dbReference>
<feature type="domain" description="Peptidase M24" evidence="2">
    <location>
        <begin position="182"/>
        <end position="389"/>
    </location>
</feature>
<protein>
    <submittedName>
        <fullName evidence="3">Aminopeptidase</fullName>
    </submittedName>
</protein>
<dbReference type="OrthoDB" id="9761809at2"/>
<dbReference type="PANTHER" id="PTHR46112">
    <property type="entry name" value="AMINOPEPTIDASE"/>
    <property type="match status" value="1"/>
</dbReference>
<dbReference type="GO" id="GO:0004177">
    <property type="term" value="F:aminopeptidase activity"/>
    <property type="evidence" value="ECO:0007669"/>
    <property type="project" value="UniProtKB-KW"/>
</dbReference>
<keyword evidence="3" id="KW-0378">Hydrolase</keyword>
<dbReference type="PANTHER" id="PTHR46112:SF2">
    <property type="entry name" value="XAA-PRO AMINOPEPTIDASE P-RELATED"/>
    <property type="match status" value="1"/>
</dbReference>